<dbReference type="AlphaFoldDB" id="A0A7S7BJ37"/>
<dbReference type="RefSeq" id="YP_010034007.1">
    <property type="nucleotide sequence ID" value="NC_053899.1"/>
</dbReference>
<keyword evidence="2" id="KW-0808">Transferase</keyword>
<dbReference type="GeneID" id="63380630"/>
<geneLocation type="chloroplast" evidence="2"/>
<gene>
    <name evidence="2" type="primary">accD</name>
</gene>
<name>A0A7S7BJ37_9ERIC</name>
<evidence type="ECO:0000313" key="2">
    <source>
        <dbReference type="EMBL" id="QOW83381.1"/>
    </source>
</evidence>
<keyword evidence="2" id="KW-0934">Plastid</keyword>
<accession>A0A7S7BJ37</accession>
<dbReference type="GO" id="GO:0016740">
    <property type="term" value="F:transferase activity"/>
    <property type="evidence" value="ECO:0007669"/>
    <property type="project" value="UniProtKB-KW"/>
</dbReference>
<feature type="region of interest" description="Disordered" evidence="1">
    <location>
        <begin position="46"/>
        <end position="66"/>
    </location>
</feature>
<keyword evidence="2" id="KW-0150">Chloroplast</keyword>
<reference evidence="2" key="1">
    <citation type="submission" date="2020-07" db="EMBL/GenBank/DDBJ databases">
        <title>The complete chloroplast genome sequence of Huodendron tibeticum (J.Anthony) Rehder (Styracaceae).</title>
        <authorList>
            <person name="Jiang X."/>
        </authorList>
    </citation>
    <scope>NUCLEOTIDE SEQUENCE</scope>
</reference>
<protein>
    <submittedName>
        <fullName evidence="2">Acetyl-CoA carboxylase carboxyltransferase beta subunit</fullName>
    </submittedName>
</protein>
<evidence type="ECO:0000256" key="1">
    <source>
        <dbReference type="SAM" id="MobiDB-lite"/>
    </source>
</evidence>
<sequence length="255" mass="29081">MTIHLLYFHANRGQENSMKKWRFNSMLSKKGLEHRCGLSKSMDSLGSIENTSESEDPNINDRDKNIHSWGDSDISSSSNADHLFGVNDIQNFISDKTFLVRDNNGDRFSIYFDTENNIFEISNDPSFLNELESSFSSYRHSGYLNNGSKNEGPYYDCYMYDNSWKNYINSCIDSYLHSQIRIDTSIVSGSDNYSDSFIYSFIYSFICGESGNTGENESSSIREIDNEIMKSKVIMISVELNNTGICGFNAKIVMD</sequence>
<organism evidence="2">
    <name type="scientific">Huodendron tibeticum</name>
    <dbReference type="NCBI Taxonomy" id="168121"/>
    <lineage>
        <taxon>Eukaryota</taxon>
        <taxon>Viridiplantae</taxon>
        <taxon>Streptophyta</taxon>
        <taxon>Embryophyta</taxon>
        <taxon>Tracheophyta</taxon>
        <taxon>Spermatophyta</taxon>
        <taxon>Magnoliopsida</taxon>
        <taxon>eudicotyledons</taxon>
        <taxon>Gunneridae</taxon>
        <taxon>Pentapetalae</taxon>
        <taxon>asterids</taxon>
        <taxon>Ericales</taxon>
        <taxon>Styracaceae</taxon>
        <taxon>Huodendron</taxon>
    </lineage>
</organism>
<proteinExistence type="predicted"/>
<dbReference type="EMBL" id="MT806103">
    <property type="protein sequence ID" value="QOW83381.1"/>
    <property type="molecule type" value="Genomic_DNA"/>
</dbReference>